<dbReference type="EMBL" id="GL996528">
    <property type="protein sequence ID" value="EGV60929.1"/>
    <property type="molecule type" value="Genomic_DNA"/>
</dbReference>
<evidence type="ECO:0000256" key="1">
    <source>
        <dbReference type="SAM" id="Phobius"/>
    </source>
</evidence>
<proteinExistence type="predicted"/>
<accession>G3BDC8</accession>
<keyword evidence="1" id="KW-0812">Transmembrane</keyword>
<evidence type="ECO:0000313" key="2">
    <source>
        <dbReference type="EMBL" id="EGV60929.1"/>
    </source>
</evidence>
<organism evidence="3">
    <name type="scientific">Candida tenuis (strain ATCC 10573 / BCRC 21748 / CBS 615 / JCM 9827 / NBRC 10315 / NRRL Y-1498 / VKM Y-70)</name>
    <name type="common">Yeast</name>
    <name type="synonym">Yamadazyma tenuis</name>
    <dbReference type="NCBI Taxonomy" id="590646"/>
    <lineage>
        <taxon>Eukaryota</taxon>
        <taxon>Fungi</taxon>
        <taxon>Dikarya</taxon>
        <taxon>Ascomycota</taxon>
        <taxon>Saccharomycotina</taxon>
        <taxon>Pichiomycetes</taxon>
        <taxon>Debaryomycetaceae</taxon>
        <taxon>Yamadazyma</taxon>
    </lineage>
</organism>
<dbReference type="KEGG" id="cten:18250606"/>
<keyword evidence="1" id="KW-1133">Transmembrane helix</keyword>
<dbReference type="AlphaFoldDB" id="G3BDC8"/>
<dbReference type="HOGENOM" id="CLU_071090_0_0_1"/>
<dbReference type="GeneID" id="18250606"/>
<feature type="transmembrane region" description="Helical" evidence="1">
    <location>
        <begin position="267"/>
        <end position="289"/>
    </location>
</feature>
<gene>
    <name evidence="2" type="ORF">CANTEDRAFT_96367</name>
</gene>
<dbReference type="eggNOG" id="ENOG502RQ36">
    <property type="taxonomic scope" value="Eukaryota"/>
</dbReference>
<evidence type="ECO:0000313" key="3">
    <source>
        <dbReference type="Proteomes" id="UP000000707"/>
    </source>
</evidence>
<sequence>MRSSWIPFFCRGLQQITLLMSQELSKAVDQFLAYTDIQSQHYGVPVFSHVRYGAAGDKPKHMADAEYTQKYNHFIKTLDTLSYYHEMKQLRDEQLSSIDTEYEYVIGQLPIVSESPSHEEVLTLLKRQISLKTDTLLNSYLQVMVPILRSLFHVDSNLTSSEINISRNLKFLFSKENENSSSNIHKLMQEYNINNQLSDIFAESTKDLADLYETIRPKLIEVNRLIKDIEQAKSDNLIKKSAAIKESLSSLDEKTARRKFSSLIKEWITIVSLANFLPNFIMCLPLNWYDDKVCFSIIKHCGKISEQFDNYLHLINKNKFEDLTIDDLLMIDLNLS</sequence>
<keyword evidence="1" id="KW-0472">Membrane</keyword>
<protein>
    <submittedName>
        <fullName evidence="2">Uncharacterized protein</fullName>
    </submittedName>
</protein>
<dbReference type="OrthoDB" id="4081346at2759"/>
<reference evidence="2 3" key="1">
    <citation type="journal article" date="2011" name="Proc. Natl. Acad. Sci. U.S.A.">
        <title>Comparative genomics of xylose-fermenting fungi for enhanced biofuel production.</title>
        <authorList>
            <person name="Wohlbach D.J."/>
            <person name="Kuo A."/>
            <person name="Sato T.K."/>
            <person name="Potts K.M."/>
            <person name="Salamov A.A."/>
            <person name="LaButti K.M."/>
            <person name="Sun H."/>
            <person name="Clum A."/>
            <person name="Pangilinan J.L."/>
            <person name="Lindquist E.A."/>
            <person name="Lucas S."/>
            <person name="Lapidus A."/>
            <person name="Jin M."/>
            <person name="Gunawan C."/>
            <person name="Balan V."/>
            <person name="Dale B.E."/>
            <person name="Jeffries T.W."/>
            <person name="Zinkel R."/>
            <person name="Barry K.W."/>
            <person name="Grigoriev I.V."/>
            <person name="Gasch A.P."/>
        </authorList>
    </citation>
    <scope>NUCLEOTIDE SEQUENCE [LARGE SCALE GENOMIC DNA]</scope>
    <source>
        <strain evidence="3">ATCC 10573 / BCRC 21748 / CBS 615 / JCM 9827 / NBRC 10315 / NRRL Y-1498 / VKM Y-70</strain>
    </source>
</reference>
<keyword evidence="3" id="KW-1185">Reference proteome</keyword>
<name>G3BDC8_CANTC</name>
<dbReference type="Proteomes" id="UP000000707">
    <property type="component" value="Unassembled WGS sequence"/>
</dbReference>